<dbReference type="Pfam" id="PF09353">
    <property type="entry name" value="DUF1995"/>
    <property type="match status" value="1"/>
</dbReference>
<feature type="compositionally biased region" description="Basic and acidic residues" evidence="1">
    <location>
        <begin position="77"/>
        <end position="93"/>
    </location>
</feature>
<dbReference type="Proteomes" id="UP000836788">
    <property type="component" value="Chromosome 10"/>
</dbReference>
<accession>A0A8J9SF30</accession>
<sequence>MLANSMAMFLNFAVLLISRDLLVDASFVGPSCSTFQSRHSSAVLATPREEAEALIERARKMREEVAGLEGRPIEQVEAEAKAKRENRQQREEAAAASRQAKKEAVSERKTVNGSFLSVPETFDDQVYQAKQAVERACKEGVTRQVIRFALVPPGDVLNEDRQWPGGAQQMYREAAGPLTRELLRQVRVSPTNTSGDTAATSWTNKPNVTSQDIWDFDGSAWVAATYEGTYNTIQAMVLPNTDNKYTLDIQGMSESLGMGQLLILVNPFWRDVESWGFNLLAPKAKALAQEIIFDSGFEETYVLLQKSIQGEDCIALKAFPYDWQLFAYAETDYWPYDQYIVHLGSTAEEPKSTDFVPLLQQREEFRLSKNMRQMQRMLKKDE</sequence>
<organism evidence="4">
    <name type="scientific">Phaeodactylum tricornutum</name>
    <name type="common">Diatom</name>
    <dbReference type="NCBI Taxonomy" id="2850"/>
    <lineage>
        <taxon>Eukaryota</taxon>
        <taxon>Sar</taxon>
        <taxon>Stramenopiles</taxon>
        <taxon>Ochrophyta</taxon>
        <taxon>Bacillariophyta</taxon>
        <taxon>Bacillariophyceae</taxon>
        <taxon>Bacillariophycidae</taxon>
        <taxon>Naviculales</taxon>
        <taxon>Phaeodactylaceae</taxon>
        <taxon>Phaeodactylum</taxon>
    </lineage>
</organism>
<dbReference type="EMBL" id="OU594951">
    <property type="protein sequence ID" value="CAG9278257.1"/>
    <property type="molecule type" value="Genomic_DNA"/>
</dbReference>
<evidence type="ECO:0000259" key="3">
    <source>
        <dbReference type="Pfam" id="PF09353"/>
    </source>
</evidence>
<protein>
    <recommendedName>
        <fullName evidence="3">DUF1995 domain-containing protein</fullName>
    </recommendedName>
</protein>
<reference evidence="4" key="1">
    <citation type="submission" date="2022-02" db="EMBL/GenBank/DDBJ databases">
        <authorList>
            <person name="Giguere J D."/>
        </authorList>
    </citation>
    <scope>NUCLEOTIDE SEQUENCE</scope>
    <source>
        <strain evidence="4">CCAP 1055/1</strain>
    </source>
</reference>
<evidence type="ECO:0000256" key="1">
    <source>
        <dbReference type="SAM" id="MobiDB-lite"/>
    </source>
</evidence>
<feature type="chain" id="PRO_5035434760" description="DUF1995 domain-containing protein" evidence="2">
    <location>
        <begin position="26"/>
        <end position="382"/>
    </location>
</feature>
<keyword evidence="2" id="KW-0732">Signal</keyword>
<feature type="compositionally biased region" description="Basic and acidic residues" evidence="1">
    <location>
        <begin position="100"/>
        <end position="110"/>
    </location>
</feature>
<feature type="domain" description="DUF1995" evidence="3">
    <location>
        <begin position="119"/>
        <end position="333"/>
    </location>
</feature>
<evidence type="ECO:0000313" key="4">
    <source>
        <dbReference type="EMBL" id="CAG9278257.1"/>
    </source>
</evidence>
<name>A0A8J9SF30_PHATR</name>
<feature type="region of interest" description="Disordered" evidence="1">
    <location>
        <begin position="77"/>
        <end position="110"/>
    </location>
</feature>
<gene>
    <name evidence="4" type="ORF">PTTT1_LOCUS6364</name>
</gene>
<dbReference type="InterPro" id="IPR018962">
    <property type="entry name" value="DUF1995"/>
</dbReference>
<feature type="signal peptide" evidence="2">
    <location>
        <begin position="1"/>
        <end position="25"/>
    </location>
</feature>
<dbReference type="AlphaFoldDB" id="A0A8J9SF30"/>
<dbReference type="InterPro" id="IPR053021">
    <property type="entry name" value="Chloroplast_ADK"/>
</dbReference>
<dbReference type="PANTHER" id="PTHR35509:SF4">
    <property type="entry name" value="DUF1995 DOMAIN-CONTAINING PROTEIN"/>
    <property type="match status" value="1"/>
</dbReference>
<dbReference type="PANTHER" id="PTHR35509">
    <property type="entry name" value="DOMAIN PROTEIN, PUTATIVE (DUF1995)-RELATED"/>
    <property type="match status" value="1"/>
</dbReference>
<evidence type="ECO:0000256" key="2">
    <source>
        <dbReference type="SAM" id="SignalP"/>
    </source>
</evidence>
<proteinExistence type="predicted"/>